<evidence type="ECO:0000313" key="5">
    <source>
        <dbReference type="Proteomes" id="UP000629098"/>
    </source>
</evidence>
<proteinExistence type="predicted"/>
<keyword evidence="2" id="KW-1015">Disulfide bond</keyword>
<gene>
    <name evidence="4" type="ORF">ICL16_19190</name>
</gene>
<feature type="domain" description="LamG-like jellyroll fold" evidence="3">
    <location>
        <begin position="424"/>
        <end position="578"/>
    </location>
</feature>
<dbReference type="Gene3D" id="2.60.120.200">
    <property type="match status" value="3"/>
</dbReference>
<dbReference type="InterPro" id="IPR043543">
    <property type="entry name" value="PAPPA/PAPPA2"/>
</dbReference>
<dbReference type="PANTHER" id="PTHR46130:SF3">
    <property type="entry name" value="CHROMOSOME UNDETERMINED SCAFFOLD_33, WHOLE GENOME SHOTGUN SEQUENCE"/>
    <property type="match status" value="1"/>
</dbReference>
<dbReference type="Pfam" id="PF13385">
    <property type="entry name" value="Laminin_G_3"/>
    <property type="match status" value="3"/>
</dbReference>
<dbReference type="EMBL" id="JACXAE010000064">
    <property type="protein sequence ID" value="MBD2774141.1"/>
    <property type="molecule type" value="Genomic_DNA"/>
</dbReference>
<dbReference type="GO" id="GO:0006508">
    <property type="term" value="P:proteolysis"/>
    <property type="evidence" value="ECO:0007669"/>
    <property type="project" value="TreeGrafter"/>
</dbReference>
<dbReference type="InterPro" id="IPR006558">
    <property type="entry name" value="LamG-like"/>
</dbReference>
<organism evidence="4 5">
    <name type="scientific">Iningainema tapete BLCC-T55</name>
    <dbReference type="NCBI Taxonomy" id="2748662"/>
    <lineage>
        <taxon>Bacteria</taxon>
        <taxon>Bacillati</taxon>
        <taxon>Cyanobacteriota</taxon>
        <taxon>Cyanophyceae</taxon>
        <taxon>Nostocales</taxon>
        <taxon>Scytonemataceae</taxon>
        <taxon>Iningainema tapete</taxon>
    </lineage>
</organism>
<reference evidence="4" key="1">
    <citation type="submission" date="2020-09" db="EMBL/GenBank/DDBJ databases">
        <title>Iningainema tapete sp. nov. (Scytonemataceae, Cyanobacteria) from greenhouses in central Florida (USA) produces two types of nodularin with biosynthetic potential for microcystin-LR and anabaenopeptins.</title>
        <authorList>
            <person name="Berthold D.E."/>
            <person name="Lefler F.W."/>
            <person name="Huang I.-S."/>
            <person name="Abdulla H."/>
            <person name="Zimba P.V."/>
            <person name="Laughinghouse H.D. IV."/>
        </authorList>
    </citation>
    <scope>NUCLEOTIDE SEQUENCE</scope>
    <source>
        <strain evidence="4">BLCCT55</strain>
    </source>
</reference>
<feature type="domain" description="LamG-like jellyroll fold" evidence="3">
    <location>
        <begin position="179"/>
        <end position="319"/>
    </location>
</feature>
<dbReference type="SMART" id="SM00560">
    <property type="entry name" value="LamGL"/>
    <property type="match status" value="2"/>
</dbReference>
<keyword evidence="5" id="KW-1185">Reference proteome</keyword>
<dbReference type="SUPFAM" id="SSF49899">
    <property type="entry name" value="Concanavalin A-like lectins/glucanases"/>
    <property type="match status" value="3"/>
</dbReference>
<evidence type="ECO:0000259" key="3">
    <source>
        <dbReference type="SMART" id="SM00560"/>
    </source>
</evidence>
<dbReference type="GO" id="GO:0007166">
    <property type="term" value="P:cell surface receptor signaling pathway"/>
    <property type="evidence" value="ECO:0007669"/>
    <property type="project" value="TreeGrafter"/>
</dbReference>
<dbReference type="RefSeq" id="WP_190830769.1">
    <property type="nucleotide sequence ID" value="NZ_CAWPPI010000064.1"/>
</dbReference>
<dbReference type="GO" id="GO:0004222">
    <property type="term" value="F:metalloendopeptidase activity"/>
    <property type="evidence" value="ECO:0007669"/>
    <property type="project" value="TreeGrafter"/>
</dbReference>
<name>A0A8J6XN85_9CYAN</name>
<dbReference type="Proteomes" id="UP000629098">
    <property type="component" value="Unassembled WGS sequence"/>
</dbReference>
<comment type="caution">
    <text evidence="4">The sequence shown here is derived from an EMBL/GenBank/DDBJ whole genome shotgun (WGS) entry which is preliminary data.</text>
</comment>
<evidence type="ECO:0000256" key="2">
    <source>
        <dbReference type="ARBA" id="ARBA00023157"/>
    </source>
</evidence>
<accession>A0A8J6XN85</accession>
<protein>
    <submittedName>
        <fullName evidence="4">LamG domain-containing protein</fullName>
    </submittedName>
</protein>
<sequence>MSLHNEDKQGKTFFPRKSTLDDNLWHHIAFTWDTKNIQIYIDGENKEIRYVGGKQNFQGNLGESGKSLIVGCNQNRKNYFSGSIAELRIWGVIRTQEQIKANMYRRLNKDEQEGLRCYCRFEEGKSYKVYNFAKNGISSLSSIEPFISNPQVQPQFGLQFNGRNDYINCGDDESLTIEEAITLEAWVKNDEQNSDGMIVNRGGSWQEEGYSLWRRLQKIRVELQNQSEKIIVDTVEDALNDKFWHHITFTWDKNSQDIQIYVDGIKKEIKKFYERSQSFKGPIGKPKVSLNIGQAQGYGNYFNGSIAEVRLWRVARTENEIQESMARLLEDNEEGLVGYWRLDEEEGDRAANKVSKNIYGLVYGGKWLKPYSRLAVNQSAFGVAFRTKRLRASQYPALPLPFGLQFNEENDRVDCGSGDLNTPKAITVEAWVKHKFGNFLIVSRGGIVKHNGSLEKGYSLSWDNGKIRVCLSDGTSERVIVYSRENAPSNRVWHHIAFTWEQSSQEIAIYIDGRRQDSIVEGKSNAIVFEGQNKSIGLFAGTVDNPANLIIGQKEAEETYYNVAIAEVRLWNVVRTQDQIKTNMSFRLDVEQAKKEGLVGYWRLDDGGKANDLARNYVCAHNHGKVYGAKWFPALDINRI</sequence>
<dbReference type="GO" id="GO:0005615">
    <property type="term" value="C:extracellular space"/>
    <property type="evidence" value="ECO:0007669"/>
    <property type="project" value="TreeGrafter"/>
</dbReference>
<dbReference type="InterPro" id="IPR013320">
    <property type="entry name" value="ConA-like_dom_sf"/>
</dbReference>
<evidence type="ECO:0000313" key="4">
    <source>
        <dbReference type="EMBL" id="MBD2774141.1"/>
    </source>
</evidence>
<dbReference type="PANTHER" id="PTHR46130">
    <property type="entry name" value="LAMGL DOMAIN-CONTAINING PROTEIN"/>
    <property type="match status" value="1"/>
</dbReference>
<evidence type="ECO:0000256" key="1">
    <source>
        <dbReference type="ARBA" id="ARBA00022729"/>
    </source>
</evidence>
<dbReference type="AlphaFoldDB" id="A0A8J6XN85"/>
<keyword evidence="1" id="KW-0732">Signal</keyword>